<dbReference type="EMBL" id="JBGMEH010000008">
    <property type="protein sequence ID" value="MFO3716634.1"/>
    <property type="molecule type" value="Genomic_DNA"/>
</dbReference>
<proteinExistence type="inferred from homology"/>
<evidence type="ECO:0000256" key="14">
    <source>
        <dbReference type="ARBA" id="ARBA00048988"/>
    </source>
</evidence>
<dbReference type="Gene3D" id="1.10.486.10">
    <property type="entry name" value="PCRA, domain 4"/>
    <property type="match status" value="1"/>
</dbReference>
<reference evidence="19 20" key="1">
    <citation type="journal article" date="2025" name="Anaerobe">
        <title>Description of Anaerococcus kampingiae sp. nov., Anaerococcus groningensis sp. nov., Anaerococcus martiniensis sp. nov., and Anaerococcus cruorum sp. nov., isolated from human clinical specimens.</title>
        <authorList>
            <person name="Boiten K.E."/>
            <person name="Meijer J."/>
            <person name="van Wezel E.M."/>
            <person name="Veloo A.C.M."/>
        </authorList>
    </citation>
    <scope>NUCLEOTIDE SEQUENCE [LARGE SCALE GENOMIC DNA]</scope>
    <source>
        <strain evidence="19 20">ENR1039</strain>
    </source>
</reference>
<dbReference type="CDD" id="cd17932">
    <property type="entry name" value="DEXQc_UvrD"/>
    <property type="match status" value="1"/>
</dbReference>
<accession>A0ABW9MXV5</accession>
<dbReference type="InterPro" id="IPR000212">
    <property type="entry name" value="DNA_helicase_UvrD/REP"/>
</dbReference>
<evidence type="ECO:0000256" key="4">
    <source>
        <dbReference type="ARBA" id="ARBA00022763"/>
    </source>
</evidence>
<dbReference type="Proteomes" id="UP001638015">
    <property type="component" value="Unassembled WGS sequence"/>
</dbReference>
<dbReference type="Gene3D" id="1.10.10.160">
    <property type="match status" value="1"/>
</dbReference>
<dbReference type="InterPro" id="IPR013986">
    <property type="entry name" value="DExx_box_DNA_helicase_dom_sf"/>
</dbReference>
<keyword evidence="3 15" id="KW-0547">Nucleotide-binding</keyword>
<evidence type="ECO:0000256" key="16">
    <source>
        <dbReference type="SAM" id="Coils"/>
    </source>
</evidence>
<dbReference type="RefSeq" id="WP_410033266.1">
    <property type="nucleotide sequence ID" value="NZ_JBGMEH010000008.1"/>
</dbReference>
<keyword evidence="7" id="KW-0269">Exonuclease</keyword>
<evidence type="ECO:0000256" key="8">
    <source>
        <dbReference type="ARBA" id="ARBA00022840"/>
    </source>
</evidence>
<evidence type="ECO:0000256" key="11">
    <source>
        <dbReference type="ARBA" id="ARBA00023235"/>
    </source>
</evidence>
<keyword evidence="20" id="KW-1185">Reference proteome</keyword>
<keyword evidence="4" id="KW-0227">DNA damage</keyword>
<keyword evidence="10" id="KW-0234">DNA repair</keyword>
<dbReference type="PROSITE" id="PS51217">
    <property type="entry name" value="UVRD_HELICASE_CTER"/>
    <property type="match status" value="1"/>
</dbReference>
<dbReference type="InterPro" id="IPR014016">
    <property type="entry name" value="UvrD-like_ATP-bd"/>
</dbReference>
<evidence type="ECO:0000256" key="1">
    <source>
        <dbReference type="ARBA" id="ARBA00009922"/>
    </source>
</evidence>
<dbReference type="GO" id="GO:0004386">
    <property type="term" value="F:helicase activity"/>
    <property type="evidence" value="ECO:0007669"/>
    <property type="project" value="UniProtKB-KW"/>
</dbReference>
<evidence type="ECO:0000259" key="18">
    <source>
        <dbReference type="PROSITE" id="PS51217"/>
    </source>
</evidence>
<dbReference type="PROSITE" id="PS51198">
    <property type="entry name" value="UVRD_HELICASE_ATP_BIND"/>
    <property type="match status" value="1"/>
</dbReference>
<dbReference type="Pfam" id="PF00580">
    <property type="entry name" value="UvrD-helicase"/>
    <property type="match status" value="1"/>
</dbReference>
<keyword evidence="8 15" id="KW-0067">ATP-binding</keyword>
<dbReference type="InterPro" id="IPR014017">
    <property type="entry name" value="DNA_helicase_UvrD-like_C"/>
</dbReference>
<evidence type="ECO:0000313" key="20">
    <source>
        <dbReference type="Proteomes" id="UP001638015"/>
    </source>
</evidence>
<keyword evidence="2" id="KW-0540">Nuclease</keyword>
<feature type="binding site" evidence="15">
    <location>
        <begin position="21"/>
        <end position="28"/>
    </location>
    <ligand>
        <name>ATP</name>
        <dbReference type="ChEBI" id="CHEBI:30616"/>
    </ligand>
</feature>
<name>A0ABW9MXV5_9FIRM</name>
<keyword evidence="5 15" id="KW-0378">Hydrolase</keyword>
<evidence type="ECO:0000256" key="15">
    <source>
        <dbReference type="PROSITE-ProRule" id="PRU00560"/>
    </source>
</evidence>
<dbReference type="Gene3D" id="3.40.50.300">
    <property type="entry name" value="P-loop containing nucleotide triphosphate hydrolases"/>
    <property type="match status" value="3"/>
</dbReference>
<dbReference type="PANTHER" id="PTHR11070">
    <property type="entry name" value="UVRD / RECB / PCRA DNA HELICASE FAMILY MEMBER"/>
    <property type="match status" value="1"/>
</dbReference>
<keyword evidence="9" id="KW-0238">DNA-binding</keyword>
<comment type="catalytic activity">
    <reaction evidence="14">
        <text>ATP + H2O = ADP + phosphate + H(+)</text>
        <dbReference type="Rhea" id="RHEA:13065"/>
        <dbReference type="ChEBI" id="CHEBI:15377"/>
        <dbReference type="ChEBI" id="CHEBI:15378"/>
        <dbReference type="ChEBI" id="CHEBI:30616"/>
        <dbReference type="ChEBI" id="CHEBI:43474"/>
        <dbReference type="ChEBI" id="CHEBI:456216"/>
        <dbReference type="EC" id="5.6.2.4"/>
    </reaction>
</comment>
<dbReference type="InterPro" id="IPR038726">
    <property type="entry name" value="PDDEXK_AddAB-type"/>
</dbReference>
<feature type="domain" description="UvrD-like helicase C-terminal" evidence="18">
    <location>
        <begin position="293"/>
        <end position="557"/>
    </location>
</feature>
<evidence type="ECO:0000313" key="19">
    <source>
        <dbReference type="EMBL" id="MFO3716634.1"/>
    </source>
</evidence>
<organism evidence="19 20">
    <name type="scientific">Anaerococcus cruorum</name>
    <dbReference type="NCBI Taxonomy" id="3115617"/>
    <lineage>
        <taxon>Bacteria</taxon>
        <taxon>Bacillati</taxon>
        <taxon>Bacillota</taxon>
        <taxon>Tissierellia</taxon>
        <taxon>Tissierellales</taxon>
        <taxon>Peptoniphilaceae</taxon>
        <taxon>Anaerococcus</taxon>
    </lineage>
</organism>
<dbReference type="Pfam" id="PF13361">
    <property type="entry name" value="UvrD_C"/>
    <property type="match status" value="1"/>
</dbReference>
<gene>
    <name evidence="19" type="ORF">ACCQ40_07670</name>
</gene>
<comment type="similarity">
    <text evidence="1">Belongs to the helicase family. UvrD subfamily.</text>
</comment>
<keyword evidence="11" id="KW-0413">Isomerase</keyword>
<sequence length="858" mass="100063">MINEAQKLIIEEGKTPAAVIAGPGTGKTFTIVKKVVDLVKNHNIPANKILITTFTKKAAAELNTRIITEFKKEGINTDLADLKIGNFHNLANIFLANYKKLDDKFFDNKVIEPQMEGYLLEKNIEKFYHIKGFKDLINGYEIYTIQDIFAKITNNLIDVKILENSSNKDDKLAYEIYKTHLKILEENHLLNFQMILKNFYDLLSDPKIGPQIRENIDYVIIDEYQDTNYIQQEIAFKLLKNKNIMVFGDDDQALYRFRGADPKNLLNFNEVCREKLGEPANFYKLNVNYRSNQAIIDLAQNFINNNEKEKEFTKNLVAAEGEKNQNTIVRAKAENLENLTKIIKILNKDINLNQIAFLFPTLNNTYAKNLQNYLEKQGLPVINKSSTNFFDSYEIKILMYIFAKTFTAYPSNLGYQKDLSKDELDKLYFRRYIANLFDDQSFKSTRMDKFIAAFQNAKDISLSEVLYKSFNLDILKEILNQKLDSLGSQKALNNIAIFSQKVSEYEELFDKKSDTYYIEFIYGYLFYLYKTKAIKEFEDQAEASDAINFMTIHNAKGLEFDVVFVSGLNDYPRPDRKSFLSAYEKTSANDDSGERDFYRKYYTAFTRAKKLLVVLDNSRNINLINFANTLPDSSALKTIDFKKDEPKKEKPILAYTTDIEVYAACPLKYKFLRKLSFRLPLSKSLEFGTNVHKLSEYLAKNPEIDLENKFFKDLFKNNPAYKDPLENFKNKDFAVKASEVNFKADRNFYILQGNVDIILEDGSILDIKTGDYDINTLEKYQNQVLTYKFLMEYNREDINKLYLYFVNKDELKVIEDTSFAIDFIDDIAKSIINDDIYRKTSDKNECKYCPMKYYCDRY</sequence>
<keyword evidence="6 15" id="KW-0347">Helicase</keyword>
<dbReference type="PANTHER" id="PTHR11070:SF2">
    <property type="entry name" value="ATP-DEPENDENT DNA HELICASE SRS2"/>
    <property type="match status" value="1"/>
</dbReference>
<dbReference type="Pfam" id="PF12705">
    <property type="entry name" value="PDDEXK_1"/>
    <property type="match status" value="1"/>
</dbReference>
<dbReference type="Gene3D" id="3.90.320.10">
    <property type="match status" value="1"/>
</dbReference>
<evidence type="ECO:0000256" key="7">
    <source>
        <dbReference type="ARBA" id="ARBA00022839"/>
    </source>
</evidence>
<dbReference type="SUPFAM" id="SSF52540">
    <property type="entry name" value="P-loop containing nucleoside triphosphate hydrolases"/>
    <property type="match status" value="1"/>
</dbReference>
<dbReference type="EC" id="5.6.2.4" evidence="13"/>
<evidence type="ECO:0000256" key="5">
    <source>
        <dbReference type="ARBA" id="ARBA00022801"/>
    </source>
</evidence>
<evidence type="ECO:0000259" key="17">
    <source>
        <dbReference type="PROSITE" id="PS51198"/>
    </source>
</evidence>
<evidence type="ECO:0000256" key="10">
    <source>
        <dbReference type="ARBA" id="ARBA00023204"/>
    </source>
</evidence>
<evidence type="ECO:0000256" key="3">
    <source>
        <dbReference type="ARBA" id="ARBA00022741"/>
    </source>
</evidence>
<evidence type="ECO:0000256" key="6">
    <source>
        <dbReference type="ARBA" id="ARBA00022806"/>
    </source>
</evidence>
<comment type="caution">
    <text evidence="19">The sequence shown here is derived from an EMBL/GenBank/DDBJ whole genome shotgun (WGS) entry which is preliminary data.</text>
</comment>
<protein>
    <recommendedName>
        <fullName evidence="13">DNA 3'-5' helicase</fullName>
        <ecNumber evidence="13">5.6.2.4</ecNumber>
    </recommendedName>
</protein>
<comment type="catalytic activity">
    <reaction evidence="12">
        <text>Couples ATP hydrolysis with the unwinding of duplex DNA by translocating in the 3'-5' direction.</text>
        <dbReference type="EC" id="5.6.2.4"/>
    </reaction>
</comment>
<dbReference type="InterPro" id="IPR011604">
    <property type="entry name" value="PDDEXK-like_dom_sf"/>
</dbReference>
<evidence type="ECO:0000256" key="9">
    <source>
        <dbReference type="ARBA" id="ARBA00023125"/>
    </source>
</evidence>
<keyword evidence="16" id="KW-0175">Coiled coil</keyword>
<evidence type="ECO:0000256" key="12">
    <source>
        <dbReference type="ARBA" id="ARBA00034617"/>
    </source>
</evidence>
<feature type="domain" description="UvrD-like helicase ATP-binding" evidence="17">
    <location>
        <begin position="1"/>
        <end position="292"/>
    </location>
</feature>
<dbReference type="InterPro" id="IPR027417">
    <property type="entry name" value="P-loop_NTPase"/>
</dbReference>
<evidence type="ECO:0000256" key="13">
    <source>
        <dbReference type="ARBA" id="ARBA00034808"/>
    </source>
</evidence>
<feature type="coiled-coil region" evidence="16">
    <location>
        <begin position="319"/>
        <end position="349"/>
    </location>
</feature>
<dbReference type="GO" id="GO:0016787">
    <property type="term" value="F:hydrolase activity"/>
    <property type="evidence" value="ECO:0007669"/>
    <property type="project" value="UniProtKB-KW"/>
</dbReference>
<evidence type="ECO:0000256" key="2">
    <source>
        <dbReference type="ARBA" id="ARBA00022722"/>
    </source>
</evidence>